<reference evidence="7 8" key="1">
    <citation type="submission" date="2015-01" db="EMBL/GenBank/DDBJ databases">
        <title>Rufibacter sp./DG31D/ whole genome sequencing.</title>
        <authorList>
            <person name="Kim M.K."/>
            <person name="Srinivasan S."/>
            <person name="Lee J.-J."/>
        </authorList>
    </citation>
    <scope>NUCLEOTIDE SEQUENCE [LARGE SCALE GENOMIC DNA]</scope>
    <source>
        <strain evidence="7 8">DG31D</strain>
    </source>
</reference>
<evidence type="ECO:0000256" key="2">
    <source>
        <dbReference type="ARBA" id="ARBA00008465"/>
    </source>
</evidence>
<dbReference type="RefSeq" id="WP_048921218.1">
    <property type="nucleotide sequence ID" value="NZ_CP010777.1"/>
</dbReference>
<dbReference type="InterPro" id="IPR036724">
    <property type="entry name" value="Cobalamin-bd_sf"/>
</dbReference>
<keyword evidence="8" id="KW-1185">Reference proteome</keyword>
<evidence type="ECO:0000313" key="7">
    <source>
        <dbReference type="EMBL" id="AKQ46250.1"/>
    </source>
</evidence>
<proteinExistence type="inferred from homology"/>
<gene>
    <name evidence="7" type="ORF">TH63_12480</name>
</gene>
<dbReference type="SUPFAM" id="SSF52242">
    <property type="entry name" value="Cobalamin (vitamin B12)-binding domain"/>
    <property type="match status" value="1"/>
</dbReference>
<dbReference type="GO" id="GO:0016866">
    <property type="term" value="F:intramolecular transferase activity"/>
    <property type="evidence" value="ECO:0007669"/>
    <property type="project" value="InterPro"/>
</dbReference>
<comment type="cofactor">
    <cofactor evidence="1">
        <name>adenosylcob(III)alamin</name>
        <dbReference type="ChEBI" id="CHEBI:18408"/>
    </cofactor>
</comment>
<dbReference type="Gene3D" id="3.20.20.240">
    <property type="entry name" value="Methylmalonyl-CoA mutase"/>
    <property type="match status" value="1"/>
</dbReference>
<dbReference type="InterPro" id="IPR006099">
    <property type="entry name" value="MeMalonylCoA_mutase_a/b_cat"/>
</dbReference>
<dbReference type="EMBL" id="CP010777">
    <property type="protein sequence ID" value="AKQ46250.1"/>
    <property type="molecule type" value="Genomic_DNA"/>
</dbReference>
<dbReference type="AlphaFoldDB" id="A0A0H4VKC6"/>
<dbReference type="Gene3D" id="3.40.50.280">
    <property type="entry name" value="Cobalamin-binding domain"/>
    <property type="match status" value="1"/>
</dbReference>
<dbReference type="GO" id="GO:0031419">
    <property type="term" value="F:cobalamin binding"/>
    <property type="evidence" value="ECO:0007669"/>
    <property type="project" value="UniProtKB-KW"/>
</dbReference>
<dbReference type="KEGG" id="ruf:TH63_12480"/>
<evidence type="ECO:0000256" key="1">
    <source>
        <dbReference type="ARBA" id="ARBA00001922"/>
    </source>
</evidence>
<evidence type="ECO:0000256" key="3">
    <source>
        <dbReference type="ARBA" id="ARBA00022628"/>
    </source>
</evidence>
<dbReference type="PANTHER" id="PTHR48101">
    <property type="entry name" value="METHYLMALONYL-COA MUTASE, MITOCHONDRIAL-RELATED"/>
    <property type="match status" value="1"/>
</dbReference>
<evidence type="ECO:0000259" key="6">
    <source>
        <dbReference type="Pfam" id="PF01642"/>
    </source>
</evidence>
<sequence length="611" mass="68593">MTDIPSSEALFPEFGPVTAEQWASKIRHELKGADPADLYWQSYEGIGVAPFYTKEDLPTDPAYASAPGQFPFLRTSKTTKNSWLNLQAIHAAGKGHEAVDKAVDVLTRGVDGIHFIIENGYEFDCDYLIQHLDLTKVPVSYTVSTEAANFLHHLITGLRRQDINLSQLQGFLKCAPILASEGYKLLDMDHVKHLVEQSLDADKFYALTINGSHFSNKGATLVQEIAITLAIAVCYTNGLTHEILPVERIFQNMQFHLTAGTNYFFEIAKLRAVRLLWAKVVEAYGASEEIAGALRIHVSTSRWHQATLDPHTNLLRHTTQMMSAIIGGADSVEVEPFDSTFRENNAFSERIARNIPLILKEEAYLDQAIDPAAGSYYLEYLTQEMCEKAWALFQEIEGYGGFLPASTAGFIQNLIKETTHQKFKDIASGKEVILGTNKYPNPNEKHDYDPESLIQSKQFDNTRASYSYEVMRLATELHFRKKNRRPHALVVHLGNAIQEHIHASFAREFFTCSGFTTQVVKFDTPSAALAAVKDLDAQVIVMAAPEKEFQQFAEPFARGMRSQQRQGPALVLADDPMHLKEELRTHGFDEFLFQGCDTAEIIARIQERLGE</sequence>
<keyword evidence="4" id="KW-0413">Isomerase</keyword>
<keyword evidence="5" id="KW-0170">Cobalt</keyword>
<dbReference type="PATRIC" id="fig|1379910.4.peg.2706"/>
<dbReference type="SUPFAM" id="SSF51703">
    <property type="entry name" value="Cobalamin (vitamin B12)-dependent enzymes"/>
    <property type="match status" value="1"/>
</dbReference>
<dbReference type="PANTHER" id="PTHR48101:SF1">
    <property type="entry name" value="METHYLMALONYL-COA MUTASE, LARGE SUBUNIT"/>
    <property type="match status" value="1"/>
</dbReference>
<evidence type="ECO:0000256" key="5">
    <source>
        <dbReference type="ARBA" id="ARBA00023285"/>
    </source>
</evidence>
<evidence type="ECO:0000256" key="4">
    <source>
        <dbReference type="ARBA" id="ARBA00023235"/>
    </source>
</evidence>
<evidence type="ECO:0000313" key="8">
    <source>
        <dbReference type="Proteomes" id="UP000036458"/>
    </source>
</evidence>
<dbReference type="Pfam" id="PF01642">
    <property type="entry name" value="MM_CoA_mutase"/>
    <property type="match status" value="1"/>
</dbReference>
<name>A0A0H4VKC6_9BACT</name>
<feature type="domain" description="Methylmalonyl-CoA mutase alpha/beta chain catalytic" evidence="6">
    <location>
        <begin position="124"/>
        <end position="452"/>
    </location>
</feature>
<protein>
    <recommendedName>
        <fullName evidence="6">Methylmalonyl-CoA mutase alpha/beta chain catalytic domain-containing protein</fullName>
    </recommendedName>
</protein>
<dbReference type="STRING" id="1379910.TH63_12480"/>
<dbReference type="GO" id="GO:0046872">
    <property type="term" value="F:metal ion binding"/>
    <property type="evidence" value="ECO:0007669"/>
    <property type="project" value="InterPro"/>
</dbReference>
<dbReference type="OrthoDB" id="9762378at2"/>
<dbReference type="Proteomes" id="UP000036458">
    <property type="component" value="Chromosome"/>
</dbReference>
<dbReference type="InterPro" id="IPR016176">
    <property type="entry name" value="Cbl-dep_enz_cat"/>
</dbReference>
<comment type="similarity">
    <text evidence="2">Belongs to the methylmalonyl-CoA mutase family.</text>
</comment>
<keyword evidence="3" id="KW-0846">Cobalamin</keyword>
<accession>A0A0H4VKC6</accession>
<organism evidence="7 8">
    <name type="scientific">Rufibacter radiotolerans</name>
    <dbReference type="NCBI Taxonomy" id="1379910"/>
    <lineage>
        <taxon>Bacteria</taxon>
        <taxon>Pseudomonadati</taxon>
        <taxon>Bacteroidota</taxon>
        <taxon>Cytophagia</taxon>
        <taxon>Cytophagales</taxon>
        <taxon>Hymenobacteraceae</taxon>
        <taxon>Rufibacter</taxon>
    </lineage>
</organism>